<evidence type="ECO:0000256" key="2">
    <source>
        <dbReference type="SAM" id="Phobius"/>
    </source>
</evidence>
<evidence type="ECO:0000313" key="3">
    <source>
        <dbReference type="EMBL" id="NYH88137.1"/>
    </source>
</evidence>
<sequence length="189" mass="19833">MSETNSPGPGTSGTSGTSGSSGMSGMPPMPAWPRGEEDAPARPTQRPRVVQIAVYLMYLGAALSAVSAVAVFGSRDRLAADARKMLSGQKQPLTPDKIEATVNTSLTLFVVLGVLSVALWILMAVMNGKGQPWARMLATVLAVANVLNFVLTGLSVVGLALLVTGTVAAVMLWLPAARPWFTTTRRLRV</sequence>
<evidence type="ECO:0000313" key="4">
    <source>
        <dbReference type="Proteomes" id="UP000579605"/>
    </source>
</evidence>
<protein>
    <submittedName>
        <fullName evidence="3">Uncharacterized protein</fullName>
    </submittedName>
</protein>
<comment type="caution">
    <text evidence="3">The sequence shown here is derived from an EMBL/GenBank/DDBJ whole genome shotgun (WGS) entry which is preliminary data.</text>
</comment>
<reference evidence="3 4" key="1">
    <citation type="submission" date="2020-07" db="EMBL/GenBank/DDBJ databases">
        <title>Sequencing the genomes of 1000 actinobacteria strains.</title>
        <authorList>
            <person name="Klenk H.-P."/>
        </authorList>
    </citation>
    <scope>NUCLEOTIDE SEQUENCE [LARGE SCALE GENOMIC DNA]</scope>
    <source>
        <strain evidence="3 4">DSM 18448</strain>
    </source>
</reference>
<accession>A0A852Z429</accession>
<feature type="transmembrane region" description="Helical" evidence="2">
    <location>
        <begin position="106"/>
        <end position="126"/>
    </location>
</feature>
<evidence type="ECO:0000256" key="1">
    <source>
        <dbReference type="SAM" id="MobiDB-lite"/>
    </source>
</evidence>
<keyword evidence="2" id="KW-0472">Membrane</keyword>
<dbReference type="Proteomes" id="UP000579605">
    <property type="component" value="Unassembled WGS sequence"/>
</dbReference>
<organism evidence="3 4">
    <name type="scientific">Actinopolymorpha rutila</name>
    <dbReference type="NCBI Taxonomy" id="446787"/>
    <lineage>
        <taxon>Bacteria</taxon>
        <taxon>Bacillati</taxon>
        <taxon>Actinomycetota</taxon>
        <taxon>Actinomycetes</taxon>
        <taxon>Propionibacteriales</taxon>
        <taxon>Actinopolymorphaceae</taxon>
        <taxon>Actinopolymorpha</taxon>
    </lineage>
</organism>
<feature type="compositionally biased region" description="Low complexity" evidence="1">
    <location>
        <begin position="1"/>
        <end position="26"/>
    </location>
</feature>
<keyword evidence="4" id="KW-1185">Reference proteome</keyword>
<gene>
    <name evidence="3" type="ORF">F4554_000775</name>
</gene>
<name>A0A852Z429_9ACTN</name>
<dbReference type="RefSeq" id="WP_179786082.1">
    <property type="nucleotide sequence ID" value="NZ_BAAARR010000004.1"/>
</dbReference>
<keyword evidence="2" id="KW-1133">Transmembrane helix</keyword>
<keyword evidence="2" id="KW-0812">Transmembrane</keyword>
<dbReference type="EMBL" id="JACBZH010000001">
    <property type="protein sequence ID" value="NYH88137.1"/>
    <property type="molecule type" value="Genomic_DNA"/>
</dbReference>
<dbReference type="AlphaFoldDB" id="A0A852Z429"/>
<proteinExistence type="predicted"/>
<feature type="region of interest" description="Disordered" evidence="1">
    <location>
        <begin position="1"/>
        <end position="44"/>
    </location>
</feature>
<feature type="transmembrane region" description="Helical" evidence="2">
    <location>
        <begin position="52"/>
        <end position="73"/>
    </location>
</feature>
<feature type="transmembrane region" description="Helical" evidence="2">
    <location>
        <begin position="157"/>
        <end position="176"/>
    </location>
</feature>